<organism evidence="6 7">
    <name type="scientific">Robertmurraya kyonggiensis</name>
    <dbReference type="NCBI Taxonomy" id="1037680"/>
    <lineage>
        <taxon>Bacteria</taxon>
        <taxon>Bacillati</taxon>
        <taxon>Bacillota</taxon>
        <taxon>Bacilli</taxon>
        <taxon>Bacillales</taxon>
        <taxon>Bacillaceae</taxon>
        <taxon>Robertmurraya</taxon>
    </lineage>
</organism>
<evidence type="ECO:0000259" key="5">
    <source>
        <dbReference type="PROSITE" id="PS50937"/>
    </source>
</evidence>
<protein>
    <submittedName>
        <fullName evidence="6">MerR family transcriptional regulator</fullName>
    </submittedName>
</protein>
<dbReference type="PANTHER" id="PTHR30204">
    <property type="entry name" value="REDOX-CYCLING DRUG-SENSING TRANSCRIPTIONAL ACTIVATOR SOXR"/>
    <property type="match status" value="1"/>
</dbReference>
<keyword evidence="2" id="KW-0805">Transcription regulation</keyword>
<evidence type="ECO:0000256" key="4">
    <source>
        <dbReference type="ARBA" id="ARBA00023163"/>
    </source>
</evidence>
<dbReference type="InterPro" id="IPR000551">
    <property type="entry name" value="MerR-type_HTH_dom"/>
</dbReference>
<feature type="domain" description="HTH merR-type" evidence="5">
    <location>
        <begin position="9"/>
        <end position="79"/>
    </location>
</feature>
<dbReference type="Pfam" id="PF13411">
    <property type="entry name" value="MerR_1"/>
    <property type="match status" value="1"/>
</dbReference>
<dbReference type="GO" id="GO:0003700">
    <property type="term" value="F:DNA-binding transcription factor activity"/>
    <property type="evidence" value="ECO:0007669"/>
    <property type="project" value="InterPro"/>
</dbReference>
<keyword evidence="7" id="KW-1185">Reference proteome</keyword>
<gene>
    <name evidence="6" type="ORF">FA727_07760</name>
</gene>
<dbReference type="EMBL" id="SWBM01000001">
    <property type="protein sequence ID" value="TKC19425.1"/>
    <property type="molecule type" value="Genomic_DNA"/>
</dbReference>
<evidence type="ECO:0000313" key="6">
    <source>
        <dbReference type="EMBL" id="TKC19425.1"/>
    </source>
</evidence>
<evidence type="ECO:0000256" key="3">
    <source>
        <dbReference type="ARBA" id="ARBA00023125"/>
    </source>
</evidence>
<evidence type="ECO:0000256" key="2">
    <source>
        <dbReference type="ARBA" id="ARBA00023015"/>
    </source>
</evidence>
<dbReference type="SUPFAM" id="SSF143865">
    <property type="entry name" value="CorA soluble domain-like"/>
    <property type="match status" value="1"/>
</dbReference>
<comment type="caution">
    <text evidence="6">The sequence shown here is derived from an EMBL/GenBank/DDBJ whole genome shotgun (WGS) entry which is preliminary data.</text>
</comment>
<evidence type="ECO:0000256" key="1">
    <source>
        <dbReference type="ARBA" id="ARBA00022491"/>
    </source>
</evidence>
<dbReference type="InterPro" id="IPR047057">
    <property type="entry name" value="MerR_fam"/>
</dbReference>
<sequence length="299" mass="34440">MQNNKVMKAYSIKEVSKKVNIPTGTIRQWEKDLNGLLIIPRTKQGARFFTEHEIKLLLKIKEMREQNVSKEMIRTLLQKHFSEVSEPPSESFETLLPATQIETTSPTPAPVEDFQLLIHEYKKELVNEIKQEIIFSQQQIVEDLKNELSSSSLHSIKEISKSIQRANDKRKADLQDISGAILNVSEQTSESFDILADQVADSYDKISKKVTEATKSSNRESHSSLKRLTRNLTESKKDIERLVSALEDNQNSLLDTMHELKLSTEEIQHREEVFQGMLASYREAASAKAKKKSWWKIWK</sequence>
<dbReference type="PROSITE" id="PS50937">
    <property type="entry name" value="HTH_MERR_2"/>
    <property type="match status" value="1"/>
</dbReference>
<dbReference type="RefSeq" id="WP_136830334.1">
    <property type="nucleotide sequence ID" value="NZ_SWBM01000001.1"/>
</dbReference>
<dbReference type="CDD" id="cd04764">
    <property type="entry name" value="HTH_MlrA-like_sg1"/>
    <property type="match status" value="1"/>
</dbReference>
<proteinExistence type="predicted"/>
<name>A0A4U1DA28_9BACI</name>
<dbReference type="GO" id="GO:0003677">
    <property type="term" value="F:DNA binding"/>
    <property type="evidence" value="ECO:0007669"/>
    <property type="project" value="UniProtKB-KW"/>
</dbReference>
<dbReference type="Proteomes" id="UP000307756">
    <property type="component" value="Unassembled WGS sequence"/>
</dbReference>
<dbReference type="SMART" id="SM00422">
    <property type="entry name" value="HTH_MERR"/>
    <property type="match status" value="1"/>
</dbReference>
<keyword evidence="3" id="KW-0238">DNA-binding</keyword>
<evidence type="ECO:0000313" key="7">
    <source>
        <dbReference type="Proteomes" id="UP000307756"/>
    </source>
</evidence>
<keyword evidence="4" id="KW-0804">Transcription</keyword>
<dbReference type="InterPro" id="IPR009061">
    <property type="entry name" value="DNA-bd_dom_put_sf"/>
</dbReference>
<keyword evidence="1" id="KW-0678">Repressor</keyword>
<dbReference type="SUPFAM" id="SSF46955">
    <property type="entry name" value="Putative DNA-binding domain"/>
    <property type="match status" value="1"/>
</dbReference>
<dbReference type="PANTHER" id="PTHR30204:SF69">
    <property type="entry name" value="MERR-FAMILY TRANSCRIPTIONAL REGULATOR"/>
    <property type="match status" value="1"/>
</dbReference>
<reference evidence="6 7" key="1">
    <citation type="journal article" date="2011" name="J. Microbiol.">
        <title>Bacillus kyonggiensis sp. nov., isolated from soil of a lettuce field.</title>
        <authorList>
            <person name="Dong K."/>
            <person name="Lee S."/>
        </authorList>
    </citation>
    <scope>NUCLEOTIDE SEQUENCE [LARGE SCALE GENOMIC DNA]</scope>
    <source>
        <strain evidence="6 7">NB22</strain>
    </source>
</reference>
<dbReference type="InterPro" id="IPR045861">
    <property type="entry name" value="CorA_cytoplasmic_dom"/>
</dbReference>
<dbReference type="Gene3D" id="1.10.1660.10">
    <property type="match status" value="1"/>
</dbReference>
<dbReference type="AlphaFoldDB" id="A0A4U1DA28"/>
<dbReference type="OrthoDB" id="2884071at2"/>
<accession>A0A4U1DA28</accession>